<dbReference type="AlphaFoldDB" id="A0A140DYH8"/>
<accession>A0A140DYH8</accession>
<name>A0A140DYH8_9FIRM</name>
<sequence length="47" mass="4996">MPGHIPDFPEPGCAQALKSDITILSCDIWNKNCPDRSPGSLLSAVSL</sequence>
<evidence type="ECO:0000313" key="1">
    <source>
        <dbReference type="EMBL" id="AMK55705.1"/>
    </source>
</evidence>
<protein>
    <submittedName>
        <fullName evidence="1">Uncharacterized protein</fullName>
    </submittedName>
</protein>
<gene>
    <name evidence="1" type="ORF">AALO17_25710</name>
</gene>
<keyword evidence="2" id="KW-1185">Reference proteome</keyword>
<evidence type="ECO:0000313" key="2">
    <source>
        <dbReference type="Proteomes" id="UP000069771"/>
    </source>
</evidence>
<dbReference type="Proteomes" id="UP000069771">
    <property type="component" value="Chromosome"/>
</dbReference>
<proteinExistence type="predicted"/>
<dbReference type="EMBL" id="CP011391">
    <property type="protein sequence ID" value="AMK55705.1"/>
    <property type="molecule type" value="Genomic_DNA"/>
</dbReference>
<reference evidence="1 2" key="1">
    <citation type="journal article" date="2016" name="Gut Pathog.">
        <title>Whole genome sequencing of "Faecalibaculum rodentium" ALO17, isolated from C57BL/6J laboratory mouse feces.</title>
        <authorList>
            <person name="Lim S."/>
            <person name="Chang D.H."/>
            <person name="Ahn S."/>
            <person name="Kim B.C."/>
        </authorList>
    </citation>
    <scope>NUCLEOTIDE SEQUENCE [LARGE SCALE GENOMIC DNA]</scope>
    <source>
        <strain evidence="1 2">Alo17</strain>
    </source>
</reference>
<dbReference type="KEGG" id="fro:AALO17_25710"/>
<organism evidence="1 2">
    <name type="scientific">Faecalibaculum rodentium</name>
    <dbReference type="NCBI Taxonomy" id="1702221"/>
    <lineage>
        <taxon>Bacteria</taxon>
        <taxon>Bacillati</taxon>
        <taxon>Bacillota</taxon>
        <taxon>Erysipelotrichia</taxon>
        <taxon>Erysipelotrichales</taxon>
        <taxon>Erysipelotrichaceae</taxon>
        <taxon>Faecalibaculum</taxon>
    </lineage>
</organism>